<evidence type="ECO:0000313" key="1">
    <source>
        <dbReference type="EMBL" id="KAI4862682.1"/>
    </source>
</evidence>
<protein>
    <submittedName>
        <fullName evidence="1">Uncharacterized protein</fullName>
    </submittedName>
</protein>
<dbReference type="Proteomes" id="UP001497700">
    <property type="component" value="Unassembled WGS sequence"/>
</dbReference>
<name>A0ACB9YTW0_9PEZI</name>
<proteinExistence type="predicted"/>
<sequence>MDYRKGNANGGTRATYTDDLATSIANTLPGGGYRSDWYYITDKDIEDKAKTTVEACNQNIMSLVRLWLDADFEIDPDHVEQPRQKYFKQVCKLAGHAMSAGPDMNQAPEPNHISTQSALDVLGSNKSDADDSDGTTAPVGVQAGDNRASKLNPMAKVFTPTATSTKAASSTSSVNVTTVRALSFEERCQNLGLRVLPAPNKKSVAIPAATSFEERCEKIGLRIAPRKN</sequence>
<organism evidence="1 2">
    <name type="scientific">Hypoxylon rubiginosum</name>
    <dbReference type="NCBI Taxonomy" id="110542"/>
    <lineage>
        <taxon>Eukaryota</taxon>
        <taxon>Fungi</taxon>
        <taxon>Dikarya</taxon>
        <taxon>Ascomycota</taxon>
        <taxon>Pezizomycotina</taxon>
        <taxon>Sordariomycetes</taxon>
        <taxon>Xylariomycetidae</taxon>
        <taxon>Xylariales</taxon>
        <taxon>Hypoxylaceae</taxon>
        <taxon>Hypoxylon</taxon>
    </lineage>
</organism>
<evidence type="ECO:0000313" key="2">
    <source>
        <dbReference type="Proteomes" id="UP001497700"/>
    </source>
</evidence>
<accession>A0ACB9YTW0</accession>
<dbReference type="EMBL" id="MU393520">
    <property type="protein sequence ID" value="KAI4862682.1"/>
    <property type="molecule type" value="Genomic_DNA"/>
</dbReference>
<gene>
    <name evidence="1" type="ORF">F4820DRAFT_450696</name>
</gene>
<keyword evidence="2" id="KW-1185">Reference proteome</keyword>
<comment type="caution">
    <text evidence="1">The sequence shown here is derived from an EMBL/GenBank/DDBJ whole genome shotgun (WGS) entry which is preliminary data.</text>
</comment>
<reference evidence="1 2" key="1">
    <citation type="journal article" date="2022" name="New Phytol.">
        <title>Ecological generalism drives hyperdiversity of secondary metabolite gene clusters in xylarialean endophytes.</title>
        <authorList>
            <person name="Franco M.E.E."/>
            <person name="Wisecaver J.H."/>
            <person name="Arnold A.E."/>
            <person name="Ju Y.M."/>
            <person name="Slot J.C."/>
            <person name="Ahrendt S."/>
            <person name="Moore L.P."/>
            <person name="Eastman K.E."/>
            <person name="Scott K."/>
            <person name="Konkel Z."/>
            <person name="Mondo S.J."/>
            <person name="Kuo A."/>
            <person name="Hayes R.D."/>
            <person name="Haridas S."/>
            <person name="Andreopoulos B."/>
            <person name="Riley R."/>
            <person name="LaButti K."/>
            <person name="Pangilinan J."/>
            <person name="Lipzen A."/>
            <person name="Amirebrahimi M."/>
            <person name="Yan J."/>
            <person name="Adam C."/>
            <person name="Keymanesh K."/>
            <person name="Ng V."/>
            <person name="Louie K."/>
            <person name="Northen T."/>
            <person name="Drula E."/>
            <person name="Henrissat B."/>
            <person name="Hsieh H.M."/>
            <person name="Youens-Clark K."/>
            <person name="Lutzoni F."/>
            <person name="Miadlikowska J."/>
            <person name="Eastwood D.C."/>
            <person name="Hamelin R.C."/>
            <person name="Grigoriev I.V."/>
            <person name="U'Ren J.M."/>
        </authorList>
    </citation>
    <scope>NUCLEOTIDE SEQUENCE [LARGE SCALE GENOMIC DNA]</scope>
    <source>
        <strain evidence="1 2">CBS 119005</strain>
    </source>
</reference>